<comment type="caution">
    <text evidence="1">The sequence shown here is derived from an EMBL/GenBank/DDBJ whole genome shotgun (WGS) entry which is preliminary data.</text>
</comment>
<dbReference type="Proteomes" id="UP000606044">
    <property type="component" value="Unassembled WGS sequence"/>
</dbReference>
<reference evidence="1" key="2">
    <citation type="submission" date="2020-09" db="EMBL/GenBank/DDBJ databases">
        <authorList>
            <person name="Sun Q."/>
            <person name="Sedlacek I."/>
        </authorList>
    </citation>
    <scope>NUCLEOTIDE SEQUENCE</scope>
    <source>
        <strain evidence="1">CCM 7897</strain>
    </source>
</reference>
<accession>A0A917C7B4</accession>
<reference evidence="1" key="1">
    <citation type="journal article" date="2014" name="Int. J. Syst. Evol. Microbiol.">
        <title>Complete genome sequence of Corynebacterium casei LMG S-19264T (=DSM 44701T), isolated from a smear-ripened cheese.</title>
        <authorList>
            <consortium name="US DOE Joint Genome Institute (JGI-PGF)"/>
            <person name="Walter F."/>
            <person name="Albersmeier A."/>
            <person name="Kalinowski J."/>
            <person name="Ruckert C."/>
        </authorList>
    </citation>
    <scope>NUCLEOTIDE SEQUENCE</scope>
    <source>
        <strain evidence="1">CCM 7897</strain>
    </source>
</reference>
<protein>
    <submittedName>
        <fullName evidence="1">Uncharacterized protein</fullName>
    </submittedName>
</protein>
<dbReference type="RefSeq" id="WP_188581215.1">
    <property type="nucleotide sequence ID" value="NZ_BMCT01000005.1"/>
</dbReference>
<organism evidence="1 2">
    <name type="scientific">Azorhizobium oxalatiphilum</name>
    <dbReference type="NCBI Taxonomy" id="980631"/>
    <lineage>
        <taxon>Bacteria</taxon>
        <taxon>Pseudomonadati</taxon>
        <taxon>Pseudomonadota</taxon>
        <taxon>Alphaproteobacteria</taxon>
        <taxon>Hyphomicrobiales</taxon>
        <taxon>Xanthobacteraceae</taxon>
        <taxon>Azorhizobium</taxon>
    </lineage>
</organism>
<dbReference type="AlphaFoldDB" id="A0A917C7B4"/>
<proteinExistence type="predicted"/>
<keyword evidence="2" id="KW-1185">Reference proteome</keyword>
<name>A0A917C7B4_9HYPH</name>
<sequence>MTYVPTAEDAAASTRTAGITVPPETAARMARAITPALTTFAPIAQALPFDLEPATFLAVQKPKEAGK</sequence>
<dbReference type="EMBL" id="BMCT01000005">
    <property type="protein sequence ID" value="GGF73572.1"/>
    <property type="molecule type" value="Genomic_DNA"/>
</dbReference>
<gene>
    <name evidence="1" type="ORF">GCM10007301_36750</name>
</gene>
<evidence type="ECO:0000313" key="1">
    <source>
        <dbReference type="EMBL" id="GGF73572.1"/>
    </source>
</evidence>
<evidence type="ECO:0000313" key="2">
    <source>
        <dbReference type="Proteomes" id="UP000606044"/>
    </source>
</evidence>